<feature type="non-terminal residue" evidence="4">
    <location>
        <position position="1"/>
    </location>
</feature>
<dbReference type="Proteomes" id="UP000001593">
    <property type="component" value="Unassembled WGS sequence"/>
</dbReference>
<dbReference type="InParanoid" id="A7RZG1"/>
<name>A7RZG1_NEMVE</name>
<dbReference type="GO" id="GO:0048487">
    <property type="term" value="F:beta-tubulin binding"/>
    <property type="evidence" value="ECO:0000318"/>
    <property type="project" value="GO_Central"/>
</dbReference>
<dbReference type="EMBL" id="DS469557">
    <property type="protein sequence ID" value="EDO43086.1"/>
    <property type="molecule type" value="Genomic_DNA"/>
</dbReference>
<sequence>WDRYMLCDGSPDPLVEPELNTFLHLAKDESNQKPVKEVLQECEDILKLEKYISDAIKDDVSDEELQQHKKSVTKLQELLNFVLDRATMHLLQNASEHIDPESQNLQFKCQSEHEILCMWGNIVKNPRLKCVKFDSHDFSVEIPKALAVGEISMRLLLTYYDHLSPLAKSYLPKVVKLPEVVVEGPQESEENQDQEFKRIRFYAATHTLVNTCCVMLLAEGAADETKAEGEEAKAVDATPLTEYIDDDEDDDDVVDLRAFGVVGPIMNLELFELPPQPKHVKNWVMQQIVPPNLVRVPYQTENETLPVHSATGSAPGTPGTVCTQRLLSIYRLPETVVYFEQPQIAHWEPVKKHWRIDGIDDIQYNEEERTVSFKIADFGPIATVQDLYLNMPFQSWEIRPCKQNSCLFTLIAAIIELEIEIKDALCCVTQPEDLAQIDHFKGKWMTPQELIKTLQRAGINVFPAVDAEKYVSINKKDSALETTIYKEMALLASSVGFSWSKWNADSGEDKIVLQAAEQLEDDVILEEDWSLYLVTTRSSCKLKLKEEDSEFSETNADNTQLHSNLYHMIRDDTTPEALQRIKESNFLFVDCVYQLLSATKIITYS</sequence>
<evidence type="ECO:0000256" key="1">
    <source>
        <dbReference type="ARBA" id="ARBA00024332"/>
    </source>
</evidence>
<dbReference type="eggNOG" id="ENOG502QQM9">
    <property type="taxonomic scope" value="Eukaryota"/>
</dbReference>
<dbReference type="PANTHER" id="PTHR20929">
    <property type="entry name" value="LUNG ADENOMA SUSCEPTIBILITY 1-RELATED"/>
    <property type="match status" value="1"/>
</dbReference>
<organism evidence="4 5">
    <name type="scientific">Nematostella vectensis</name>
    <name type="common">Starlet sea anemone</name>
    <dbReference type="NCBI Taxonomy" id="45351"/>
    <lineage>
        <taxon>Eukaryota</taxon>
        <taxon>Metazoa</taxon>
        <taxon>Cnidaria</taxon>
        <taxon>Anthozoa</taxon>
        <taxon>Hexacorallia</taxon>
        <taxon>Actiniaria</taxon>
        <taxon>Edwardsiidae</taxon>
        <taxon>Nematostella</taxon>
    </lineage>
</organism>
<dbReference type="PRINTS" id="PR02043">
    <property type="entry name" value="CANCERSCCP1"/>
</dbReference>
<evidence type="ECO:0000259" key="2">
    <source>
        <dbReference type="Pfam" id="PF12366"/>
    </source>
</evidence>
<dbReference type="Pfam" id="PF15927">
    <property type="entry name" value="Casc1_N"/>
    <property type="match status" value="1"/>
</dbReference>
<dbReference type="GO" id="GO:0008017">
    <property type="term" value="F:microtubule binding"/>
    <property type="evidence" value="ECO:0000318"/>
    <property type="project" value="GO_Central"/>
</dbReference>
<reference evidence="4 5" key="1">
    <citation type="journal article" date="2007" name="Science">
        <title>Sea anemone genome reveals ancestral eumetazoan gene repertoire and genomic organization.</title>
        <authorList>
            <person name="Putnam N.H."/>
            <person name="Srivastava M."/>
            <person name="Hellsten U."/>
            <person name="Dirks B."/>
            <person name="Chapman J."/>
            <person name="Salamov A."/>
            <person name="Terry A."/>
            <person name="Shapiro H."/>
            <person name="Lindquist E."/>
            <person name="Kapitonov V.V."/>
            <person name="Jurka J."/>
            <person name="Genikhovich G."/>
            <person name="Grigoriev I.V."/>
            <person name="Lucas S.M."/>
            <person name="Steele R.E."/>
            <person name="Finnerty J.R."/>
            <person name="Technau U."/>
            <person name="Martindale M.Q."/>
            <person name="Rokhsar D.S."/>
        </authorList>
    </citation>
    <scope>NUCLEOTIDE SEQUENCE [LARGE SCALE GENOMIC DNA]</scope>
    <source>
        <strain evidence="5">CH2 X CH6</strain>
    </source>
</reference>
<dbReference type="InterPro" id="IPR022110">
    <property type="entry name" value="CASC1_C"/>
</dbReference>
<gene>
    <name evidence="4" type="ORF">NEMVEDRAFT_v1g98950</name>
</gene>
<feature type="domain" description="IC97/Casc1 N-terminal" evidence="3">
    <location>
        <begin position="1"/>
        <end position="127"/>
    </location>
</feature>
<dbReference type="PhylomeDB" id="A7RZG1"/>
<evidence type="ECO:0000259" key="3">
    <source>
        <dbReference type="Pfam" id="PF15927"/>
    </source>
</evidence>
<dbReference type="PANTHER" id="PTHR20929:SF11">
    <property type="entry name" value="DYNEIN AXONEMAL INTERMEDIATE CHAIN 7"/>
    <property type="match status" value="1"/>
</dbReference>
<dbReference type="STRING" id="45351.A7RZG1"/>
<feature type="domain" description="CASC1 C-terminal" evidence="2">
    <location>
        <begin position="352"/>
        <end position="514"/>
    </location>
</feature>
<keyword evidence="5" id="KW-1185">Reference proteome</keyword>
<dbReference type="Pfam" id="PF12366">
    <property type="entry name" value="Casc1_C"/>
    <property type="match status" value="1"/>
</dbReference>
<evidence type="ECO:0000313" key="4">
    <source>
        <dbReference type="EMBL" id="EDO43086.1"/>
    </source>
</evidence>
<dbReference type="InterPro" id="IPR023247">
    <property type="entry name" value="IC97/Dnai7-like"/>
</dbReference>
<dbReference type="OMA" id="FTRCEKT"/>
<dbReference type="InterPro" id="IPR031826">
    <property type="entry name" value="IC97/Casc1_N"/>
</dbReference>
<proteinExistence type="inferred from homology"/>
<accession>A7RZG1</accession>
<dbReference type="HOGENOM" id="CLU_003945_1_0_1"/>
<dbReference type="GO" id="GO:0005930">
    <property type="term" value="C:axoneme"/>
    <property type="evidence" value="ECO:0000318"/>
    <property type="project" value="GO_Central"/>
</dbReference>
<dbReference type="AlphaFoldDB" id="A7RZG1"/>
<comment type="similarity">
    <text evidence="1">Belongs to the DNAI7 family.</text>
</comment>
<protein>
    <recommendedName>
        <fullName evidence="6">Cilia and flagella associated protein 94</fullName>
    </recommendedName>
</protein>
<evidence type="ECO:0008006" key="6">
    <source>
        <dbReference type="Google" id="ProtNLM"/>
    </source>
</evidence>
<evidence type="ECO:0000313" key="5">
    <source>
        <dbReference type="Proteomes" id="UP000001593"/>
    </source>
</evidence>